<evidence type="ECO:0000313" key="2">
    <source>
        <dbReference type="Proteomes" id="UP000553034"/>
    </source>
</evidence>
<dbReference type="AlphaFoldDB" id="A0A840ETA5"/>
<dbReference type="Gene3D" id="1.10.472.60">
    <property type="entry name" value="putative protein disulfide isomerase domain"/>
    <property type="match status" value="1"/>
</dbReference>
<dbReference type="RefSeq" id="WP_183475841.1">
    <property type="nucleotide sequence ID" value="NZ_JACIFO010000001.1"/>
</dbReference>
<dbReference type="Pfam" id="PF13743">
    <property type="entry name" value="Thioredoxin_5"/>
    <property type="match status" value="1"/>
</dbReference>
<accession>A0A840ETA5</accession>
<organism evidence="1 2">
    <name type="scientific">Mesonia hippocampi</name>
    <dbReference type="NCBI Taxonomy" id="1628250"/>
    <lineage>
        <taxon>Bacteria</taxon>
        <taxon>Pseudomonadati</taxon>
        <taxon>Bacteroidota</taxon>
        <taxon>Flavobacteriia</taxon>
        <taxon>Flavobacteriales</taxon>
        <taxon>Flavobacteriaceae</taxon>
        <taxon>Mesonia</taxon>
    </lineage>
</organism>
<keyword evidence="2" id="KW-1185">Reference proteome</keyword>
<evidence type="ECO:0000313" key="1">
    <source>
        <dbReference type="EMBL" id="MBB4118147.1"/>
    </source>
</evidence>
<proteinExistence type="predicted"/>
<dbReference type="PANTHER" id="PTHR13887">
    <property type="entry name" value="GLUTATHIONE S-TRANSFERASE KAPPA"/>
    <property type="match status" value="1"/>
</dbReference>
<reference evidence="1 2" key="1">
    <citation type="submission" date="2020-08" db="EMBL/GenBank/DDBJ databases">
        <title>Genomic Encyclopedia of Type Strains, Phase IV (KMG-IV): sequencing the most valuable type-strain genomes for metagenomic binning, comparative biology and taxonomic classification.</title>
        <authorList>
            <person name="Goeker M."/>
        </authorList>
    </citation>
    <scope>NUCLEOTIDE SEQUENCE [LARGE SCALE GENOMIC DNA]</scope>
    <source>
        <strain evidence="1 2">DSM 29568</strain>
    </source>
</reference>
<protein>
    <recommendedName>
        <fullName evidence="3">DsbA family protein</fullName>
    </recommendedName>
</protein>
<dbReference type="Proteomes" id="UP000553034">
    <property type="component" value="Unassembled WGS sequence"/>
</dbReference>
<gene>
    <name evidence="1" type="ORF">GGR32_000419</name>
</gene>
<comment type="caution">
    <text evidence="1">The sequence shown here is derived from an EMBL/GenBank/DDBJ whole genome shotgun (WGS) entry which is preliminary data.</text>
</comment>
<dbReference type="PANTHER" id="PTHR13887:SF54">
    <property type="entry name" value="DSBA FAMILY PROTEIN"/>
    <property type="match status" value="1"/>
</dbReference>
<evidence type="ECO:0008006" key="3">
    <source>
        <dbReference type="Google" id="ProtNLM"/>
    </source>
</evidence>
<dbReference type="SUPFAM" id="SSF52833">
    <property type="entry name" value="Thioredoxin-like"/>
    <property type="match status" value="1"/>
</dbReference>
<dbReference type="CDD" id="cd03025">
    <property type="entry name" value="DsbA_FrnE_like"/>
    <property type="match status" value="1"/>
</dbReference>
<dbReference type="Gene3D" id="3.40.30.10">
    <property type="entry name" value="Glutaredoxin"/>
    <property type="match status" value="1"/>
</dbReference>
<sequence>MEKNQLIYVFDVLCSWCYATDKEIQQIQDTNKEVLEVKVVSGGMFINDTPRGILDIFSKDQVKPAYQRVSELGGVEISDKYLEDLVMKQNYRLDSKITSMAFSAYKLLETDRSKDLNFIFEMQKSIYVDGLDPNSENFYKAVAEKYNINTEAFLTLMKSEEAKQLTTSDFNYARQLGVDSYPQVFFRTKNDEYYLIAKGFRKAVDIQQIIDSILSEKS</sequence>
<dbReference type="EMBL" id="JACIFO010000001">
    <property type="protein sequence ID" value="MBB4118147.1"/>
    <property type="molecule type" value="Genomic_DNA"/>
</dbReference>
<dbReference type="InterPro" id="IPR036249">
    <property type="entry name" value="Thioredoxin-like_sf"/>
</dbReference>
<name>A0A840ETA5_9FLAO</name>